<evidence type="ECO:0000313" key="3">
    <source>
        <dbReference type="Proteomes" id="UP000234323"/>
    </source>
</evidence>
<evidence type="ECO:0000256" key="1">
    <source>
        <dbReference type="SAM" id="MobiDB-lite"/>
    </source>
</evidence>
<dbReference type="VEuPathDB" id="FungiDB:FUN_005246"/>
<sequence>VLRIATRGHALADEYQVDFYIEGLEATIGYQVRRQNPANLNDAINLARREEEARNELLRKVGNIPDKVYPEIGKGRNIEQNVETNVRYNKPLNENYEDELVEKLEKMRIAKLEKQIQNMERESNNNGNRNQWNQKRNNRAPINYDEITCFRRK</sequence>
<keyword evidence="3" id="KW-1185">Reference proteome</keyword>
<name>A0A2I1HXB0_9GLOM</name>
<protein>
    <submittedName>
        <fullName evidence="2">Uncharacterized protein</fullName>
    </submittedName>
</protein>
<dbReference type="EMBL" id="LLXI01010476">
    <property type="protein sequence ID" value="PKY63476.1"/>
    <property type="molecule type" value="Genomic_DNA"/>
</dbReference>
<organism evidence="2 3">
    <name type="scientific">Rhizophagus irregularis</name>
    <dbReference type="NCBI Taxonomy" id="588596"/>
    <lineage>
        <taxon>Eukaryota</taxon>
        <taxon>Fungi</taxon>
        <taxon>Fungi incertae sedis</taxon>
        <taxon>Mucoromycota</taxon>
        <taxon>Glomeromycotina</taxon>
        <taxon>Glomeromycetes</taxon>
        <taxon>Glomerales</taxon>
        <taxon>Glomeraceae</taxon>
        <taxon>Rhizophagus</taxon>
    </lineage>
</organism>
<feature type="compositionally biased region" description="Low complexity" evidence="1">
    <location>
        <begin position="124"/>
        <end position="135"/>
    </location>
</feature>
<dbReference type="Proteomes" id="UP000234323">
    <property type="component" value="Unassembled WGS sequence"/>
</dbReference>
<evidence type="ECO:0000313" key="2">
    <source>
        <dbReference type="EMBL" id="PKY63476.1"/>
    </source>
</evidence>
<accession>A0A2I1HXB0</accession>
<feature type="non-terminal residue" evidence="2">
    <location>
        <position position="1"/>
    </location>
</feature>
<gene>
    <name evidence="2" type="ORF">RhiirA4_492548</name>
</gene>
<feature type="region of interest" description="Disordered" evidence="1">
    <location>
        <begin position="120"/>
        <end position="139"/>
    </location>
</feature>
<dbReference type="VEuPathDB" id="FungiDB:RhiirFUN_026211"/>
<comment type="caution">
    <text evidence="2">The sequence shown here is derived from an EMBL/GenBank/DDBJ whole genome shotgun (WGS) entry which is preliminary data.</text>
</comment>
<reference evidence="2 3" key="1">
    <citation type="submission" date="2015-10" db="EMBL/GenBank/DDBJ databases">
        <title>Genome analyses suggest a sexual origin of heterokaryosis in a supposedly ancient asexual fungus.</title>
        <authorList>
            <person name="Ropars J."/>
            <person name="Sedzielewska K."/>
            <person name="Noel J."/>
            <person name="Charron P."/>
            <person name="Farinelli L."/>
            <person name="Marton T."/>
            <person name="Kruger M."/>
            <person name="Pelin A."/>
            <person name="Brachmann A."/>
            <person name="Corradi N."/>
        </authorList>
    </citation>
    <scope>NUCLEOTIDE SEQUENCE [LARGE SCALE GENOMIC DNA]</scope>
    <source>
        <strain evidence="2 3">A4</strain>
    </source>
</reference>
<dbReference type="AlphaFoldDB" id="A0A2I1HXB0"/>
<proteinExistence type="predicted"/>